<evidence type="ECO:0000313" key="7">
    <source>
        <dbReference type="RefSeq" id="XP_016477258.1"/>
    </source>
</evidence>
<protein>
    <recommendedName>
        <fullName evidence="5">Glycosyltransferase</fullName>
        <ecNumber evidence="5">2.4.1.-</ecNumber>
    </recommendedName>
</protein>
<evidence type="ECO:0000256" key="4">
    <source>
        <dbReference type="RuleBase" id="RU003718"/>
    </source>
</evidence>
<dbReference type="GO" id="GO:0035251">
    <property type="term" value="F:UDP-glucosyltransferase activity"/>
    <property type="evidence" value="ECO:0000318"/>
    <property type="project" value="GO_Central"/>
</dbReference>
<dbReference type="SUPFAM" id="SSF53756">
    <property type="entry name" value="UDP-Glycosyltransferase/glycogen phosphorylase"/>
    <property type="match status" value="1"/>
</dbReference>
<dbReference type="InterPro" id="IPR058980">
    <property type="entry name" value="Glyco_transf_N"/>
</dbReference>
<dbReference type="AlphaFoldDB" id="A0A1S4ALD5"/>
<dbReference type="EC" id="2.4.1.-" evidence="5"/>
<dbReference type="OMA" id="HHNICSG"/>
<dbReference type="PROSITE" id="PS00375">
    <property type="entry name" value="UDPGT"/>
    <property type="match status" value="1"/>
</dbReference>
<gene>
    <name evidence="7" type="primary">LOC107798741</name>
</gene>
<dbReference type="PaxDb" id="4097-A0A1S4ALD5"/>
<keyword evidence="3 4" id="KW-0808">Transferase</keyword>
<dbReference type="InterPro" id="IPR002213">
    <property type="entry name" value="UDP_glucos_trans"/>
</dbReference>
<dbReference type="SMR" id="A0A1S4ALD5"/>
<name>A0A1S4ALD5_TOBAC</name>
<evidence type="ECO:0000256" key="2">
    <source>
        <dbReference type="ARBA" id="ARBA00022676"/>
    </source>
</evidence>
<dbReference type="Pfam" id="PF26168">
    <property type="entry name" value="Glyco_transf_N"/>
    <property type="match status" value="1"/>
</dbReference>
<reference evidence="7" key="1">
    <citation type="submission" date="2025-08" db="UniProtKB">
        <authorList>
            <consortium name="RefSeq"/>
        </authorList>
    </citation>
    <scope>IDENTIFICATION</scope>
</reference>
<organism evidence="7">
    <name type="scientific">Nicotiana tabacum</name>
    <name type="common">Common tobacco</name>
    <dbReference type="NCBI Taxonomy" id="4097"/>
    <lineage>
        <taxon>Eukaryota</taxon>
        <taxon>Viridiplantae</taxon>
        <taxon>Streptophyta</taxon>
        <taxon>Embryophyta</taxon>
        <taxon>Tracheophyta</taxon>
        <taxon>Spermatophyta</taxon>
        <taxon>Magnoliopsida</taxon>
        <taxon>eudicotyledons</taxon>
        <taxon>Gunneridae</taxon>
        <taxon>Pentapetalae</taxon>
        <taxon>asterids</taxon>
        <taxon>lamiids</taxon>
        <taxon>Solanales</taxon>
        <taxon>Solanaceae</taxon>
        <taxon>Nicotianoideae</taxon>
        <taxon>Nicotianeae</taxon>
        <taxon>Nicotiana</taxon>
    </lineage>
</organism>
<dbReference type="PANTHER" id="PTHR48044">
    <property type="entry name" value="GLYCOSYLTRANSFERASE"/>
    <property type="match status" value="1"/>
</dbReference>
<proteinExistence type="inferred from homology"/>
<dbReference type="GO" id="GO:0016138">
    <property type="term" value="P:glycoside biosynthetic process"/>
    <property type="evidence" value="ECO:0007669"/>
    <property type="project" value="UniProtKB-ARBA"/>
</dbReference>
<evidence type="ECO:0000259" key="6">
    <source>
        <dbReference type="Pfam" id="PF26168"/>
    </source>
</evidence>
<comment type="similarity">
    <text evidence="1 4">Belongs to the UDP-glycosyltransferase family.</text>
</comment>
<feature type="domain" description="Glycosyltransferase N-terminal" evidence="6">
    <location>
        <begin position="20"/>
        <end position="263"/>
    </location>
</feature>
<accession>A0A1S4ALD5</accession>
<dbReference type="OrthoDB" id="5835829at2759"/>
<sequence length="479" mass="54233">MASNIASLANHSQNCTKDQDVLIVMVPFPAQGHLNQLLHLSRLVSSYHLPVHYVSFSTSIRQAKFRVHGWDPITNTTPNIHFKEFPIPSTHVQSPNCSNMSKFIASTLDLSLTLREPISAFLNELSSTTRRMVIIYDSLMAWVVQDVVSIPNVEAYCFRAVSAFTTSSILWEGIEKFFHLPKFLGKFIATKLLKIPQQLPSLESSFTQELLHFIFMQDRHHNICSGNLFDTCKVIEGSFLESLEKLHRLLRRGNQWAIGPFNPIKIQKDSKNCHKCLKWLDKQEPNSVILVSFGTTSSLSSEQIKELAIGLEKSNQKFIWVVRDVLLGEGEEVNIPNGYEERIEGRGIVIKDWAPQFEILAHSSTGGFLSHCGWNSCMESITMGVPIATWPMSFDQPRNAVLVTNVLKIGIVVKDWEHCEDLVTSTKIENAVRKLMASQGGDEMRKRAMEFGKKVRESMMDGGVSRMEMDSFISYVTRH</sequence>
<dbReference type="CDD" id="cd03784">
    <property type="entry name" value="GT1_Gtf-like"/>
    <property type="match status" value="1"/>
</dbReference>
<dbReference type="InterPro" id="IPR035595">
    <property type="entry name" value="UDP_glycos_trans_CS"/>
</dbReference>
<dbReference type="PANTHER" id="PTHR48044:SF40">
    <property type="entry name" value="ZEATIN O-GLUCOSYLTRANSFERASE-LIKE"/>
    <property type="match status" value="1"/>
</dbReference>
<dbReference type="Pfam" id="PF00201">
    <property type="entry name" value="UDPGT"/>
    <property type="match status" value="1"/>
</dbReference>
<dbReference type="KEGG" id="nta:107798741"/>
<evidence type="ECO:0000256" key="3">
    <source>
        <dbReference type="ARBA" id="ARBA00022679"/>
    </source>
</evidence>
<dbReference type="FunFam" id="3.40.50.2000:FF:000060">
    <property type="entry name" value="Glycosyltransferase"/>
    <property type="match status" value="1"/>
</dbReference>
<dbReference type="RefSeq" id="XP_016477258.1">
    <property type="nucleotide sequence ID" value="XM_016621772.1"/>
</dbReference>
<evidence type="ECO:0000256" key="1">
    <source>
        <dbReference type="ARBA" id="ARBA00009995"/>
    </source>
</evidence>
<keyword evidence="2 4" id="KW-0328">Glycosyltransferase</keyword>
<dbReference type="Gene3D" id="3.40.50.2000">
    <property type="entry name" value="Glycogen Phosphorylase B"/>
    <property type="match status" value="2"/>
</dbReference>
<evidence type="ECO:0000256" key="5">
    <source>
        <dbReference type="RuleBase" id="RU362057"/>
    </source>
</evidence>